<dbReference type="STRING" id="235985.SAMN05414137_14224"/>
<dbReference type="EMBL" id="FOAZ01000042">
    <property type="protein sequence ID" value="SEM67230.1"/>
    <property type="molecule type" value="Genomic_DNA"/>
</dbReference>
<dbReference type="RefSeq" id="WP_042460848.1">
    <property type="nucleotide sequence ID" value="NZ_BBPN01000075.1"/>
</dbReference>
<protein>
    <submittedName>
        <fullName evidence="2">Uncharacterized protein</fullName>
    </submittedName>
</protein>
<dbReference type="eggNOG" id="ENOG5032A8B">
    <property type="taxonomic scope" value="Bacteria"/>
</dbReference>
<feature type="region of interest" description="Disordered" evidence="1">
    <location>
        <begin position="153"/>
        <end position="180"/>
    </location>
</feature>
<gene>
    <name evidence="2" type="ORF">SAMN05414137_14224</name>
</gene>
<organism evidence="2 3">
    <name type="scientific">Streptacidiphilus jiangxiensis</name>
    <dbReference type="NCBI Taxonomy" id="235985"/>
    <lineage>
        <taxon>Bacteria</taxon>
        <taxon>Bacillati</taxon>
        <taxon>Actinomycetota</taxon>
        <taxon>Actinomycetes</taxon>
        <taxon>Kitasatosporales</taxon>
        <taxon>Streptomycetaceae</taxon>
        <taxon>Streptacidiphilus</taxon>
    </lineage>
</organism>
<evidence type="ECO:0000313" key="3">
    <source>
        <dbReference type="Proteomes" id="UP000183015"/>
    </source>
</evidence>
<dbReference type="AlphaFoldDB" id="A0A1H8A970"/>
<name>A0A1H8A970_STRJI</name>
<evidence type="ECO:0000313" key="2">
    <source>
        <dbReference type="EMBL" id="SEM67230.1"/>
    </source>
</evidence>
<proteinExistence type="predicted"/>
<reference evidence="3" key="1">
    <citation type="submission" date="2016-10" db="EMBL/GenBank/DDBJ databases">
        <authorList>
            <person name="Varghese N."/>
        </authorList>
    </citation>
    <scope>NUCLEOTIDE SEQUENCE [LARGE SCALE GENOMIC DNA]</scope>
    <source>
        <strain evidence="3">DSM 45096 / BCRC 16803 / CGMCC 4.1857 / CIP 109030 / JCM 12277 / KCTC 19219 / NBRC 100920 / 33214</strain>
    </source>
</reference>
<sequence length="219" mass="23802">MAGVHPAAARFEGEREVIVSAYAQGLADAGSPLLQPGRWSRVRRQADAILRECAAGLRDESVAFSDADLVTVELMGARRALDGVPLRESLRAARILWLATAPALRRAVADLPEPEAEDLLRHAAEVFRRSACTRLYIGAAGYGDTELRELLREAESPDADSGTDRSGRVVPTQRDRDTRIPVGGAHHRIARELGIPESAVRSTLRAAIRRAGEADRRVD</sequence>
<dbReference type="Proteomes" id="UP000183015">
    <property type="component" value="Unassembled WGS sequence"/>
</dbReference>
<keyword evidence="3" id="KW-1185">Reference proteome</keyword>
<evidence type="ECO:0000256" key="1">
    <source>
        <dbReference type="SAM" id="MobiDB-lite"/>
    </source>
</evidence>
<accession>A0A1H8A970</accession>
<feature type="compositionally biased region" description="Basic and acidic residues" evidence="1">
    <location>
        <begin position="162"/>
        <end position="179"/>
    </location>
</feature>